<reference evidence="2" key="1">
    <citation type="submission" date="2022-08" db="EMBL/GenBank/DDBJ databases">
        <authorList>
            <consortium name="DOE Joint Genome Institute"/>
            <person name="Min B."/>
            <person name="Riley R."/>
            <person name="Sierra-Patev S."/>
            <person name="Naranjo-Ortiz M."/>
            <person name="Looney B."/>
            <person name="Konkel Z."/>
            <person name="Slot J.C."/>
            <person name="Sakamoto Y."/>
            <person name="Steenwyk J.L."/>
            <person name="Rokas A."/>
            <person name="Carro J."/>
            <person name="Camarero S."/>
            <person name="Ferreira P."/>
            <person name="Molpeceres G."/>
            <person name="Ruiz-Duenas F.J."/>
            <person name="Serrano A."/>
            <person name="Henrissat B."/>
            <person name="Drula E."/>
            <person name="Hughes K.W."/>
            <person name="Mata J.L."/>
            <person name="Ishikawa N.K."/>
            <person name="Vargas-Isla R."/>
            <person name="Ushijima S."/>
            <person name="Smith C.A."/>
            <person name="Ahrendt S."/>
            <person name="Andreopoulos W."/>
            <person name="He G."/>
            <person name="Labutti K."/>
            <person name="Lipzen A."/>
            <person name="Ng V."/>
            <person name="Sandor L."/>
            <person name="Barry K."/>
            <person name="Martinez A.T."/>
            <person name="Xiao Y."/>
            <person name="Gibbons J.G."/>
            <person name="Terashima K."/>
            <person name="Hibbett D.S."/>
            <person name="Grigoriev I.V."/>
        </authorList>
    </citation>
    <scope>NUCLEOTIDE SEQUENCE</scope>
    <source>
        <strain evidence="2">TFB9207</strain>
    </source>
</reference>
<evidence type="ECO:0000313" key="3">
    <source>
        <dbReference type="Proteomes" id="UP001163846"/>
    </source>
</evidence>
<organism evidence="2 3">
    <name type="scientific">Lentinula raphanica</name>
    <dbReference type="NCBI Taxonomy" id="153919"/>
    <lineage>
        <taxon>Eukaryota</taxon>
        <taxon>Fungi</taxon>
        <taxon>Dikarya</taxon>
        <taxon>Basidiomycota</taxon>
        <taxon>Agaricomycotina</taxon>
        <taxon>Agaricomycetes</taxon>
        <taxon>Agaricomycetidae</taxon>
        <taxon>Agaricales</taxon>
        <taxon>Marasmiineae</taxon>
        <taxon>Omphalotaceae</taxon>
        <taxon>Lentinula</taxon>
    </lineage>
</organism>
<name>A0AA38UKX5_9AGAR</name>
<proteinExistence type="predicted"/>
<feature type="compositionally biased region" description="Low complexity" evidence="1">
    <location>
        <begin position="329"/>
        <end position="340"/>
    </location>
</feature>
<protein>
    <submittedName>
        <fullName evidence="2">Uncharacterized protein</fullName>
    </submittedName>
</protein>
<feature type="region of interest" description="Disordered" evidence="1">
    <location>
        <begin position="327"/>
        <end position="347"/>
    </location>
</feature>
<comment type="caution">
    <text evidence="2">The sequence shown here is derived from an EMBL/GenBank/DDBJ whole genome shotgun (WGS) entry which is preliminary data.</text>
</comment>
<dbReference type="Proteomes" id="UP001163846">
    <property type="component" value="Unassembled WGS sequence"/>
</dbReference>
<dbReference type="EMBL" id="MU806008">
    <property type="protein sequence ID" value="KAJ3842357.1"/>
    <property type="molecule type" value="Genomic_DNA"/>
</dbReference>
<keyword evidence="3" id="KW-1185">Reference proteome</keyword>
<feature type="region of interest" description="Disordered" evidence="1">
    <location>
        <begin position="1"/>
        <end position="30"/>
    </location>
</feature>
<gene>
    <name evidence="2" type="ORF">F5878DRAFT_657690</name>
</gene>
<accession>A0AA38UKX5</accession>
<evidence type="ECO:0000256" key="1">
    <source>
        <dbReference type="SAM" id="MobiDB-lite"/>
    </source>
</evidence>
<dbReference type="AlphaFoldDB" id="A0AA38UKX5"/>
<evidence type="ECO:0000313" key="2">
    <source>
        <dbReference type="EMBL" id="KAJ3842357.1"/>
    </source>
</evidence>
<sequence length="533" mass="58898">MHQPQPALDDKLKTSHTAPANPDSQEDLRQAPLLAAAPGSMTDLQTDEFNDSEDVIFNMGAYSTAAYSGAAALSDAVSIYQIQSVEGPSSDGNNNIFVLYLTLTTDAQCPPWLIYKLELQPKANSIRTIHGISSISVMSVFSLIRDVPLPEEVKRALRNIATTVATARNIPHMEYPIDYLCDFYIFASVSDIMTSAAPSYQLQSVLENSPENSSQPQKLKFVVILIQPELAYLPGGITEVSSFSSLPAPTSISFLIADSSPSSSNVQSVQRNVYVPPITQTESLSLGLSRVSSPYLNAMRETPSVSSDSDGIDPQLTVALQPEANQAAPSESLSLSGPSSITDSHPSAPISAWDVDHACYILEIEKPHGTQTHHARNRSLSVLTQDWNRVRTLLLGLGFREDTGKENGLSEQTYEWENGLVESFETILKSVHWTKGDYEMKTSLYGWARDSAANKIWNPNLTEPTDAIHRQTYNNARDVWNQIVLFFNHTRFQYTGHPHEWPQGTVENSLSLLTQSAVKHNRTYIKRCLIDRP</sequence>